<dbReference type="FunCoup" id="A0A1W4XTG2">
    <property type="interactions" value="74"/>
</dbReference>
<protein>
    <submittedName>
        <fullName evidence="5">Synaptotagmin-16 isoform X1</fullName>
    </submittedName>
</protein>
<dbReference type="GeneID" id="108744449"/>
<dbReference type="InterPro" id="IPR000008">
    <property type="entry name" value="C2_dom"/>
</dbReference>
<dbReference type="SUPFAM" id="SSF49562">
    <property type="entry name" value="C2 domain (Calcium/lipid-binding domain, CaLB)"/>
    <property type="match status" value="2"/>
</dbReference>
<dbReference type="CDD" id="cd08389">
    <property type="entry name" value="C2A_Synaptotagmin-14_16"/>
    <property type="match status" value="1"/>
</dbReference>
<dbReference type="Proteomes" id="UP000192223">
    <property type="component" value="Unplaced"/>
</dbReference>
<evidence type="ECO:0000313" key="4">
    <source>
        <dbReference type="Proteomes" id="UP000192223"/>
    </source>
</evidence>
<evidence type="ECO:0000259" key="3">
    <source>
        <dbReference type="PROSITE" id="PS50004"/>
    </source>
</evidence>
<gene>
    <name evidence="5" type="primary">LOC108744449</name>
</gene>
<evidence type="ECO:0000256" key="2">
    <source>
        <dbReference type="SAM" id="Phobius"/>
    </source>
</evidence>
<evidence type="ECO:0000256" key="1">
    <source>
        <dbReference type="SAM" id="MobiDB-lite"/>
    </source>
</evidence>
<dbReference type="SMART" id="SM00239">
    <property type="entry name" value="C2"/>
    <property type="match status" value="2"/>
</dbReference>
<accession>A0A1W4XTG2</accession>
<dbReference type="AlphaFoldDB" id="A0A1W4XTG2"/>
<dbReference type="CDD" id="cd08408">
    <property type="entry name" value="C2B_Synaptotagmin-14_16"/>
    <property type="match status" value="1"/>
</dbReference>
<organism evidence="4 5">
    <name type="scientific">Agrilus planipennis</name>
    <name type="common">Emerald ash borer</name>
    <name type="synonym">Agrilus marcopoli</name>
    <dbReference type="NCBI Taxonomy" id="224129"/>
    <lineage>
        <taxon>Eukaryota</taxon>
        <taxon>Metazoa</taxon>
        <taxon>Ecdysozoa</taxon>
        <taxon>Arthropoda</taxon>
        <taxon>Hexapoda</taxon>
        <taxon>Insecta</taxon>
        <taxon>Pterygota</taxon>
        <taxon>Neoptera</taxon>
        <taxon>Endopterygota</taxon>
        <taxon>Coleoptera</taxon>
        <taxon>Polyphaga</taxon>
        <taxon>Elateriformia</taxon>
        <taxon>Buprestoidea</taxon>
        <taxon>Buprestidae</taxon>
        <taxon>Agrilinae</taxon>
        <taxon>Agrilus</taxon>
    </lineage>
</organism>
<dbReference type="InterPro" id="IPR043541">
    <property type="entry name" value="SYT14/14L/16"/>
</dbReference>
<dbReference type="Pfam" id="PF00168">
    <property type="entry name" value="C2"/>
    <property type="match status" value="2"/>
</dbReference>
<reference evidence="5" key="1">
    <citation type="submission" date="2025-08" db="UniProtKB">
        <authorList>
            <consortium name="RefSeq"/>
        </authorList>
    </citation>
    <scope>IDENTIFICATION</scope>
    <source>
        <tissue evidence="5">Entire body</tissue>
    </source>
</reference>
<dbReference type="InterPro" id="IPR035892">
    <property type="entry name" value="C2_domain_sf"/>
</dbReference>
<feature type="region of interest" description="Disordered" evidence="1">
    <location>
        <begin position="111"/>
        <end position="143"/>
    </location>
</feature>
<dbReference type="STRING" id="224129.A0A1W4XTG2"/>
<feature type="domain" description="C2" evidence="3">
    <location>
        <begin position="428"/>
        <end position="564"/>
    </location>
</feature>
<dbReference type="FunFam" id="2.60.40.150:FF:000062">
    <property type="entry name" value="synaptotagmin-14 isoform X1"/>
    <property type="match status" value="1"/>
</dbReference>
<keyword evidence="2" id="KW-0472">Membrane</keyword>
<keyword evidence="2" id="KW-1133">Transmembrane helix</keyword>
<feature type="domain" description="C2" evidence="3">
    <location>
        <begin position="273"/>
        <end position="392"/>
    </location>
</feature>
<keyword evidence="2" id="KW-0812">Transmembrane</keyword>
<sequence>MGIQVSSSRRIYLLHRSQNSQIRSIRRKVSFKTGTALFGVVAGFGSLMLVFLLYINKRWWFNNVGGMSCCNDICPPVSSRPASSTSLPSSILPRSKQKLIKTFSFDVGDSSSESEVGGSNEAQQQKPCSSTASTNPKDVYYPPRSAQDLSLAEKGKAGITSNSSCCSSTTSSVGEKHSTNTNTISAFSKTVVSEQMNDSIRPFEFSESKIDNQNLEYQQEQQTNCKSAKINIHDSEDQCILVMNPSEADLESGDLLSNLESDRLEPQTFQISRCGQLEIALQYDAPMRKMTVHVLQARDIPSRDRGQPTHTQVRLILLPSKKQKHKTKIRSGENPQYLESFLLHRVNPEDVNSMGLRLRLYGCERMRRERLIGEAIVSFANINLEFENNLWLNLEPRANLALNGCTTDMMSLSRSDSTGSTHSMQHGGVPELLLGLSYNATTGRLSVEIVKGSHFRNLALNRAPDTYVKLHLVSSTGQQLGYSKTTVRRGQPNPLFKETFIFQVALFQLADVTLMVSVYNRKGVTKKKEMVGWFSLGLNSSGAEELAHWMDMKEFQQEQICRWHVLIHS</sequence>
<feature type="region of interest" description="Disordered" evidence="1">
    <location>
        <begin position="158"/>
        <end position="179"/>
    </location>
</feature>
<dbReference type="KEGG" id="apln:108744449"/>
<dbReference type="PANTHER" id="PTHR46129">
    <property type="entry name" value="SYNAPTOTAGMIN 14, ISOFORM D"/>
    <property type="match status" value="1"/>
</dbReference>
<keyword evidence="4" id="KW-1185">Reference proteome</keyword>
<dbReference type="Gene3D" id="2.60.40.150">
    <property type="entry name" value="C2 domain"/>
    <property type="match status" value="2"/>
</dbReference>
<name>A0A1W4XTG2_AGRPL</name>
<dbReference type="OrthoDB" id="5978493at2759"/>
<dbReference type="PROSITE" id="PS50004">
    <property type="entry name" value="C2"/>
    <property type="match status" value="2"/>
</dbReference>
<feature type="transmembrane region" description="Helical" evidence="2">
    <location>
        <begin position="36"/>
        <end position="55"/>
    </location>
</feature>
<dbReference type="FunFam" id="2.60.40.150:FF:000231">
    <property type="entry name" value="Predicted protein"/>
    <property type="match status" value="1"/>
</dbReference>
<evidence type="ECO:0000313" key="5">
    <source>
        <dbReference type="RefSeq" id="XP_018335715.1"/>
    </source>
</evidence>
<feature type="compositionally biased region" description="Low complexity" evidence="1">
    <location>
        <begin position="160"/>
        <end position="172"/>
    </location>
</feature>
<dbReference type="GO" id="GO:0005543">
    <property type="term" value="F:phospholipid binding"/>
    <property type="evidence" value="ECO:0007669"/>
    <property type="project" value="TreeGrafter"/>
</dbReference>
<dbReference type="InParanoid" id="A0A1W4XTG2"/>
<dbReference type="RefSeq" id="XP_018335715.1">
    <property type="nucleotide sequence ID" value="XM_018480213.1"/>
</dbReference>
<proteinExistence type="predicted"/>
<dbReference type="PANTHER" id="PTHR46129:SF2">
    <property type="entry name" value="SYNAPTOTAGMIN 14, ISOFORM D"/>
    <property type="match status" value="1"/>
</dbReference>
<feature type="compositionally biased region" description="Polar residues" evidence="1">
    <location>
        <begin position="120"/>
        <end position="136"/>
    </location>
</feature>